<accession>A0A0D2DP91</accession>
<evidence type="ECO:0000313" key="4">
    <source>
        <dbReference type="Proteomes" id="UP000054266"/>
    </source>
</evidence>
<evidence type="ECO:0000256" key="1">
    <source>
        <dbReference type="SAM" id="Coils"/>
    </source>
</evidence>
<dbReference type="AlphaFoldDB" id="A0A0D2DP91"/>
<dbReference type="EMBL" id="KN846961">
    <property type="protein sequence ID" value="KIW64007.1"/>
    <property type="molecule type" value="Genomic_DNA"/>
</dbReference>
<feature type="compositionally biased region" description="Polar residues" evidence="2">
    <location>
        <begin position="1"/>
        <end position="14"/>
    </location>
</feature>
<feature type="region of interest" description="Disordered" evidence="2">
    <location>
        <begin position="145"/>
        <end position="167"/>
    </location>
</feature>
<dbReference type="HOGENOM" id="CLU_066669_0_0_1"/>
<feature type="region of interest" description="Disordered" evidence="2">
    <location>
        <begin position="1"/>
        <end position="90"/>
    </location>
</feature>
<name>A0A0D2DP91_9EURO</name>
<evidence type="ECO:0000256" key="2">
    <source>
        <dbReference type="SAM" id="MobiDB-lite"/>
    </source>
</evidence>
<organism evidence="3 4">
    <name type="scientific">Phialophora macrospora</name>
    <dbReference type="NCBI Taxonomy" id="1851006"/>
    <lineage>
        <taxon>Eukaryota</taxon>
        <taxon>Fungi</taxon>
        <taxon>Dikarya</taxon>
        <taxon>Ascomycota</taxon>
        <taxon>Pezizomycotina</taxon>
        <taxon>Eurotiomycetes</taxon>
        <taxon>Chaetothyriomycetidae</taxon>
        <taxon>Chaetothyriales</taxon>
        <taxon>Herpotrichiellaceae</taxon>
        <taxon>Phialophora</taxon>
    </lineage>
</organism>
<evidence type="ECO:0000313" key="3">
    <source>
        <dbReference type="EMBL" id="KIW64007.1"/>
    </source>
</evidence>
<feature type="compositionally biased region" description="Basic and acidic residues" evidence="2">
    <location>
        <begin position="15"/>
        <end position="29"/>
    </location>
</feature>
<dbReference type="Proteomes" id="UP000054266">
    <property type="component" value="Unassembled WGS sequence"/>
</dbReference>
<gene>
    <name evidence="3" type="ORF">PV04_08967</name>
</gene>
<keyword evidence="4" id="KW-1185">Reference proteome</keyword>
<sequence length="271" mass="30153">MPMTTRSKGKLQQTHLEDFEDKPVKEEANTSKSRRPGTRKSKDAKPSAKRKQTEDEGKGQETPRPAKKQKQKQKQASIKPDEDATPAEESKPVIINRAPVLQLWAACVAQKLYPKLSWATHLSIGSAISTLCAISKGRAIGAIDQAADDPEKKAEKEKRKRSAQKSADDEVDVMSFKLLLKDGNAIVSGKPQKANEALLMKKYGEADYKRTKAAMEEAIDDFEAKAKKGELNRAAFHMYEEFRPSVQHGQGGWGKKGELRLEKIGELAEKR</sequence>
<protein>
    <submittedName>
        <fullName evidence="3">Uncharacterized protein</fullName>
    </submittedName>
</protein>
<feature type="coiled-coil region" evidence="1">
    <location>
        <begin position="205"/>
        <end position="232"/>
    </location>
</feature>
<keyword evidence="1" id="KW-0175">Coiled coil</keyword>
<feature type="compositionally biased region" description="Basic and acidic residues" evidence="2">
    <location>
        <begin position="40"/>
        <end position="61"/>
    </location>
</feature>
<proteinExistence type="predicted"/>
<reference evidence="3 4" key="1">
    <citation type="submission" date="2015-01" db="EMBL/GenBank/DDBJ databases">
        <title>The Genome Sequence of Capronia semiimmersa CBS27337.</title>
        <authorList>
            <consortium name="The Broad Institute Genomics Platform"/>
            <person name="Cuomo C."/>
            <person name="de Hoog S."/>
            <person name="Gorbushina A."/>
            <person name="Stielow B."/>
            <person name="Teixiera M."/>
            <person name="Abouelleil A."/>
            <person name="Chapman S.B."/>
            <person name="Priest M."/>
            <person name="Young S.K."/>
            <person name="Wortman J."/>
            <person name="Nusbaum C."/>
            <person name="Birren B."/>
        </authorList>
    </citation>
    <scope>NUCLEOTIDE SEQUENCE [LARGE SCALE GENOMIC DNA]</scope>
    <source>
        <strain evidence="3 4">CBS 27337</strain>
    </source>
</reference>